<protein>
    <submittedName>
        <fullName evidence="2">Uncharacterized protein</fullName>
    </submittedName>
</protein>
<gene>
    <name evidence="2" type="ORF">Y1Q_0004088</name>
</gene>
<name>A0A151PI51_ALLMI</name>
<feature type="region of interest" description="Disordered" evidence="1">
    <location>
        <begin position="25"/>
        <end position="60"/>
    </location>
</feature>
<dbReference type="AlphaFoldDB" id="A0A151PI51"/>
<proteinExistence type="predicted"/>
<accession>A0A151PI51</accession>
<evidence type="ECO:0000256" key="1">
    <source>
        <dbReference type="SAM" id="MobiDB-lite"/>
    </source>
</evidence>
<feature type="compositionally biased region" description="Polar residues" evidence="1">
    <location>
        <begin position="25"/>
        <end position="34"/>
    </location>
</feature>
<dbReference type="Proteomes" id="UP000050525">
    <property type="component" value="Unassembled WGS sequence"/>
</dbReference>
<comment type="caution">
    <text evidence="2">The sequence shown here is derived from an EMBL/GenBank/DDBJ whole genome shotgun (WGS) entry which is preliminary data.</text>
</comment>
<reference evidence="2 3" key="1">
    <citation type="journal article" date="2012" name="Genome Biol.">
        <title>Sequencing three crocodilian genomes to illuminate the evolution of archosaurs and amniotes.</title>
        <authorList>
            <person name="St John J.A."/>
            <person name="Braun E.L."/>
            <person name="Isberg S.R."/>
            <person name="Miles L.G."/>
            <person name="Chong A.Y."/>
            <person name="Gongora J."/>
            <person name="Dalzell P."/>
            <person name="Moran C."/>
            <person name="Bed'hom B."/>
            <person name="Abzhanov A."/>
            <person name="Burgess S.C."/>
            <person name="Cooksey A.M."/>
            <person name="Castoe T.A."/>
            <person name="Crawford N.G."/>
            <person name="Densmore L.D."/>
            <person name="Drew J.C."/>
            <person name="Edwards S.V."/>
            <person name="Faircloth B.C."/>
            <person name="Fujita M.K."/>
            <person name="Greenwold M.J."/>
            <person name="Hoffmann F.G."/>
            <person name="Howard J.M."/>
            <person name="Iguchi T."/>
            <person name="Janes D.E."/>
            <person name="Khan S.Y."/>
            <person name="Kohno S."/>
            <person name="de Koning A.J."/>
            <person name="Lance S.L."/>
            <person name="McCarthy F.M."/>
            <person name="McCormack J.E."/>
            <person name="Merchant M.E."/>
            <person name="Peterson D.G."/>
            <person name="Pollock D.D."/>
            <person name="Pourmand N."/>
            <person name="Raney B.J."/>
            <person name="Roessler K.A."/>
            <person name="Sanford J.R."/>
            <person name="Sawyer R.H."/>
            <person name="Schmidt C.J."/>
            <person name="Triplett E.W."/>
            <person name="Tuberville T.D."/>
            <person name="Venegas-Anaya M."/>
            <person name="Howard J.T."/>
            <person name="Jarvis E.D."/>
            <person name="Guillette L.J.Jr."/>
            <person name="Glenn T.C."/>
            <person name="Green R.E."/>
            <person name="Ray D.A."/>
        </authorList>
    </citation>
    <scope>NUCLEOTIDE SEQUENCE [LARGE SCALE GENOMIC DNA]</scope>
    <source>
        <strain evidence="2">KSC_2009_1</strain>
    </source>
</reference>
<sequence length="97" mass="10843">MLIQAEANMDSYALEASGTVLSSTMAETAQPYTRKTSEGDRTRQGCPSRKPSLKNGEPEQACPIMSLSCSESDLMQDRPRETMFQKHPRNTRQFEGL</sequence>
<dbReference type="EMBL" id="AKHW03000179">
    <property type="protein sequence ID" value="KYO48698.1"/>
    <property type="molecule type" value="Genomic_DNA"/>
</dbReference>
<evidence type="ECO:0000313" key="3">
    <source>
        <dbReference type="Proteomes" id="UP000050525"/>
    </source>
</evidence>
<keyword evidence="3" id="KW-1185">Reference proteome</keyword>
<organism evidence="2 3">
    <name type="scientific">Alligator mississippiensis</name>
    <name type="common">American alligator</name>
    <dbReference type="NCBI Taxonomy" id="8496"/>
    <lineage>
        <taxon>Eukaryota</taxon>
        <taxon>Metazoa</taxon>
        <taxon>Chordata</taxon>
        <taxon>Craniata</taxon>
        <taxon>Vertebrata</taxon>
        <taxon>Euteleostomi</taxon>
        <taxon>Archelosauria</taxon>
        <taxon>Archosauria</taxon>
        <taxon>Crocodylia</taxon>
        <taxon>Alligatoridae</taxon>
        <taxon>Alligatorinae</taxon>
        <taxon>Alligator</taxon>
    </lineage>
</organism>
<evidence type="ECO:0000313" key="2">
    <source>
        <dbReference type="EMBL" id="KYO48698.1"/>
    </source>
</evidence>